<feature type="compositionally biased region" description="Basic and acidic residues" evidence="8">
    <location>
        <begin position="214"/>
        <end position="225"/>
    </location>
</feature>
<feature type="region of interest" description="Disordered" evidence="8">
    <location>
        <begin position="193"/>
        <end position="340"/>
    </location>
</feature>
<evidence type="ECO:0000256" key="7">
    <source>
        <dbReference type="PROSITE-ProRule" id="PRU01371"/>
    </source>
</evidence>
<keyword evidence="5" id="KW-0862">Zinc</keyword>
<evidence type="ECO:0000256" key="6">
    <source>
        <dbReference type="ARBA" id="ARBA00041098"/>
    </source>
</evidence>
<evidence type="ECO:0000256" key="5">
    <source>
        <dbReference type="ARBA" id="ARBA00022833"/>
    </source>
</evidence>
<dbReference type="AlphaFoldDB" id="A0AAJ7TCZ4"/>
<dbReference type="PROSITE" id="PS52027">
    <property type="entry name" value="ZF_C2HC_C3H"/>
    <property type="match status" value="2"/>
</dbReference>
<evidence type="ECO:0000313" key="10">
    <source>
        <dbReference type="Proteomes" id="UP001318040"/>
    </source>
</evidence>
<dbReference type="Gene3D" id="3.30.160.60">
    <property type="entry name" value="Classic Zinc Finger"/>
    <property type="match status" value="1"/>
</dbReference>
<evidence type="ECO:0000313" key="11">
    <source>
        <dbReference type="RefSeq" id="XP_032815129.1"/>
    </source>
</evidence>
<evidence type="ECO:0000259" key="9">
    <source>
        <dbReference type="PROSITE" id="PS52027"/>
    </source>
</evidence>
<evidence type="ECO:0000256" key="1">
    <source>
        <dbReference type="ARBA" id="ARBA00010843"/>
    </source>
</evidence>
<accession>A0AAJ7TCZ4</accession>
<keyword evidence="4 7" id="KW-0863">Zinc-finger</keyword>
<feature type="compositionally biased region" description="Basic and acidic residues" evidence="8">
    <location>
        <begin position="305"/>
        <end position="328"/>
    </location>
</feature>
<dbReference type="InterPro" id="IPR026319">
    <property type="entry name" value="ZC2HC1A/B-like"/>
</dbReference>
<evidence type="ECO:0000256" key="2">
    <source>
        <dbReference type="ARBA" id="ARBA00022723"/>
    </source>
</evidence>
<feature type="compositionally biased region" description="Polar residues" evidence="8">
    <location>
        <begin position="269"/>
        <end position="290"/>
    </location>
</feature>
<gene>
    <name evidence="11" type="primary">LOC116945114</name>
</gene>
<name>A0AAJ7TCZ4_PETMA</name>
<feature type="compositionally biased region" description="Low complexity" evidence="8">
    <location>
        <begin position="201"/>
        <end position="213"/>
    </location>
</feature>
<dbReference type="Pfam" id="PF13913">
    <property type="entry name" value="zf-C2HC_2"/>
    <property type="match status" value="2"/>
</dbReference>
<dbReference type="KEGG" id="pmrn:116945114"/>
<reference evidence="11" key="1">
    <citation type="submission" date="2025-08" db="UniProtKB">
        <authorList>
            <consortium name="RefSeq"/>
        </authorList>
    </citation>
    <scope>IDENTIFICATION</scope>
    <source>
        <tissue evidence="11">Sperm</tissue>
    </source>
</reference>
<dbReference type="RefSeq" id="XP_032815129.1">
    <property type="nucleotide sequence ID" value="XM_032959238.1"/>
</dbReference>
<feature type="region of interest" description="Disordered" evidence="8">
    <location>
        <begin position="58"/>
        <end position="85"/>
    </location>
</feature>
<dbReference type="Proteomes" id="UP001318040">
    <property type="component" value="Chromosome 23"/>
</dbReference>
<comment type="similarity">
    <text evidence="1">Belongs to the ZC2HC1 family.</text>
</comment>
<evidence type="ECO:0000256" key="3">
    <source>
        <dbReference type="ARBA" id="ARBA00022737"/>
    </source>
</evidence>
<organism evidence="10 11">
    <name type="scientific">Petromyzon marinus</name>
    <name type="common">Sea lamprey</name>
    <dbReference type="NCBI Taxonomy" id="7757"/>
    <lineage>
        <taxon>Eukaryota</taxon>
        <taxon>Metazoa</taxon>
        <taxon>Chordata</taxon>
        <taxon>Craniata</taxon>
        <taxon>Vertebrata</taxon>
        <taxon>Cyclostomata</taxon>
        <taxon>Hyperoartia</taxon>
        <taxon>Petromyzontiformes</taxon>
        <taxon>Petromyzontidae</taxon>
        <taxon>Petromyzon</taxon>
    </lineage>
</organism>
<feature type="domain" description="C2HC/C3H-type" evidence="9">
    <location>
        <begin position="14"/>
        <end position="43"/>
    </location>
</feature>
<dbReference type="GO" id="GO:0008270">
    <property type="term" value="F:zinc ion binding"/>
    <property type="evidence" value="ECO:0007669"/>
    <property type="project" value="UniProtKB-KW"/>
</dbReference>
<feature type="compositionally biased region" description="Polar residues" evidence="8">
    <location>
        <begin position="70"/>
        <end position="80"/>
    </location>
</feature>
<keyword evidence="2" id="KW-0479">Metal-binding</keyword>
<sequence>MADEDEYIGPSRENYLPCSVCGRTFAPQSLKKHINVCRKQATKKRKVFDSQRQRFDGTEISTLKPKLASAKQSQPLPQKKSNWRQKHEEFVKTIRAAKGVTQALKEGGPLPPPPPPSLNPDYVQCPCCQRRFNEGAAERHITFCKEQAARIGRSGPSQQASSRLAVRIQYRAPSVKKKDGATSQMPALLPSRSHMAGTSMRSAGAGATSALASRLREASPAREARTGVGKASSSTPSRRGSTYSREVEFDGPPLRTGRSAGRRVASELTPIQRTLARSPTSPSGYKSMGSSAPRRTGPTQAALNERNDGISGARRDPWEHSNGDETAHARTPPGPSSRRPLPRFCHECGTRHPVDWAKFCCECGARRVAA</sequence>
<evidence type="ECO:0000256" key="8">
    <source>
        <dbReference type="SAM" id="MobiDB-lite"/>
    </source>
</evidence>
<dbReference type="PANTHER" id="PTHR13555">
    <property type="entry name" value="C2H2 ZINC FINGER CGI-62-RELATED"/>
    <property type="match status" value="1"/>
</dbReference>
<evidence type="ECO:0000256" key="4">
    <source>
        <dbReference type="ARBA" id="ARBA00022771"/>
    </source>
</evidence>
<proteinExistence type="inferred from homology"/>
<keyword evidence="10" id="KW-1185">Reference proteome</keyword>
<dbReference type="InterPro" id="IPR049899">
    <property type="entry name" value="Znf_C2HC_C3H"/>
</dbReference>
<protein>
    <recommendedName>
        <fullName evidence="6">Zinc finger C2HC domain-containing protein 1A</fullName>
    </recommendedName>
</protein>
<dbReference type="PANTHER" id="PTHR13555:SF25">
    <property type="entry name" value="ZINC FINGER C2HC DOMAIN-CONTAINING PROTEIN 1A"/>
    <property type="match status" value="1"/>
</dbReference>
<feature type="compositionally biased region" description="Polar residues" evidence="8">
    <location>
        <begin position="231"/>
        <end position="244"/>
    </location>
</feature>
<keyword evidence="3" id="KW-0677">Repeat</keyword>
<feature type="domain" description="C2HC/C3H-type" evidence="9">
    <location>
        <begin position="121"/>
        <end position="150"/>
    </location>
</feature>